<feature type="region of interest" description="Disordered" evidence="1">
    <location>
        <begin position="65"/>
        <end position="95"/>
    </location>
</feature>
<dbReference type="RefSeq" id="WP_425343999.1">
    <property type="nucleotide sequence ID" value="NZ_JBGUBD010000001.1"/>
</dbReference>
<name>A0ABV4U0F2_9BACT</name>
<dbReference type="EMBL" id="JBGUBD010000001">
    <property type="protein sequence ID" value="MFA9477077.1"/>
    <property type="molecule type" value="Genomic_DNA"/>
</dbReference>
<feature type="compositionally biased region" description="Low complexity" evidence="1">
    <location>
        <begin position="78"/>
        <end position="89"/>
    </location>
</feature>
<protein>
    <recommendedName>
        <fullName evidence="4">DNA polymerase III subunit gamma/tau</fullName>
    </recommendedName>
</protein>
<evidence type="ECO:0000256" key="1">
    <source>
        <dbReference type="SAM" id="MobiDB-lite"/>
    </source>
</evidence>
<accession>A0ABV4U0F2</accession>
<sequence>MLDRALQKPSWAWLRFVQLDRLDAERATLRIVPGHREVYGFATEPRLAQIGKVLQDVTGRRVRVTLDRETPASGGEDTAASPSPTSGAASDRREAMGLPLVRQALEIFPEASLIDVRDEDSSDPPKS</sequence>
<evidence type="ECO:0008006" key="4">
    <source>
        <dbReference type="Google" id="ProtNLM"/>
    </source>
</evidence>
<dbReference type="Proteomes" id="UP001575105">
    <property type="component" value="Unassembled WGS sequence"/>
</dbReference>
<evidence type="ECO:0000313" key="3">
    <source>
        <dbReference type="Proteomes" id="UP001575105"/>
    </source>
</evidence>
<organism evidence="2 3">
    <name type="scientific">Natronomicrosphaera hydrolytica</name>
    <dbReference type="NCBI Taxonomy" id="3242702"/>
    <lineage>
        <taxon>Bacteria</taxon>
        <taxon>Pseudomonadati</taxon>
        <taxon>Planctomycetota</taxon>
        <taxon>Phycisphaerae</taxon>
        <taxon>Phycisphaerales</taxon>
        <taxon>Phycisphaeraceae</taxon>
        <taxon>Natronomicrosphaera</taxon>
    </lineage>
</organism>
<comment type="caution">
    <text evidence="2">The sequence shown here is derived from an EMBL/GenBank/DDBJ whole genome shotgun (WGS) entry which is preliminary data.</text>
</comment>
<proteinExistence type="predicted"/>
<evidence type="ECO:0000313" key="2">
    <source>
        <dbReference type="EMBL" id="MFA9477077.1"/>
    </source>
</evidence>
<reference evidence="2 3" key="1">
    <citation type="submission" date="2024-08" db="EMBL/GenBank/DDBJ databases">
        <title>Whole-genome sequencing of halo(alkali)philic microorganisms from hypersaline lakes.</title>
        <authorList>
            <person name="Sorokin D.Y."/>
            <person name="Merkel A.Y."/>
            <person name="Messina E."/>
            <person name="Yakimov M."/>
        </authorList>
    </citation>
    <scope>NUCLEOTIDE SEQUENCE [LARGE SCALE GENOMIC DNA]</scope>
    <source>
        <strain evidence="2 3">AB-hyl4</strain>
    </source>
</reference>
<keyword evidence="3" id="KW-1185">Reference proteome</keyword>
<gene>
    <name evidence="2" type="ORF">ACERK3_02095</name>
</gene>